<organism evidence="4 5">
    <name type="scientific">Phormidesmis priestleyi</name>
    <dbReference type="NCBI Taxonomy" id="268141"/>
    <lineage>
        <taxon>Bacteria</taxon>
        <taxon>Bacillati</taxon>
        <taxon>Cyanobacteriota</taxon>
        <taxon>Cyanophyceae</taxon>
        <taxon>Leptolyngbyales</taxon>
        <taxon>Leptolyngbyaceae</taxon>
        <taxon>Phormidesmis</taxon>
    </lineage>
</organism>
<keyword evidence="1" id="KW-0723">Serine/threonine-protein kinase</keyword>
<dbReference type="PANTHER" id="PTHR35526:SF3">
    <property type="entry name" value="ANTI-SIGMA-F FACTOR RSBW"/>
    <property type="match status" value="1"/>
</dbReference>
<dbReference type="InterPro" id="IPR050267">
    <property type="entry name" value="Anti-sigma-factor_SerPK"/>
</dbReference>
<dbReference type="EMBL" id="QBMP01000012">
    <property type="protein sequence ID" value="PZO60294.1"/>
    <property type="molecule type" value="Genomic_DNA"/>
</dbReference>
<dbReference type="CDD" id="cd16936">
    <property type="entry name" value="HATPase_RsbW-like"/>
    <property type="match status" value="1"/>
</dbReference>
<gene>
    <name evidence="4" type="ORF">DCF15_02410</name>
</gene>
<dbReference type="AlphaFoldDB" id="A0A2W4XTL0"/>
<evidence type="ECO:0000256" key="1">
    <source>
        <dbReference type="ARBA" id="ARBA00022527"/>
    </source>
</evidence>
<reference evidence="4 5" key="2">
    <citation type="submission" date="2018-06" db="EMBL/GenBank/DDBJ databases">
        <title>Metagenomic assembly of (sub)arctic Cyanobacteria and their associated microbiome from non-axenic cultures.</title>
        <authorList>
            <person name="Baurain D."/>
        </authorList>
    </citation>
    <scope>NUCLEOTIDE SEQUENCE [LARGE SCALE GENOMIC DNA]</scope>
    <source>
        <strain evidence="4">ULC027bin1</strain>
    </source>
</reference>
<reference evidence="5" key="1">
    <citation type="submission" date="2018-04" db="EMBL/GenBank/DDBJ databases">
        <authorList>
            <person name="Cornet L."/>
        </authorList>
    </citation>
    <scope>NUCLEOTIDE SEQUENCE [LARGE SCALE GENOMIC DNA]</scope>
</reference>
<dbReference type="InterPro" id="IPR003594">
    <property type="entry name" value="HATPase_dom"/>
</dbReference>
<evidence type="ECO:0000313" key="5">
    <source>
        <dbReference type="Proteomes" id="UP000249794"/>
    </source>
</evidence>
<sequence>MLERAHLTVSSHLEELSTVQRWFRLLVARLATENPWIDEQFNQLNLALAEGFTNAVRHAHADLPANTPIDIELSLHPERVELRIFDRGAPFDPDSLSEPVAGSLREGGYGWFLLRRLADRVSYDCLPRQGQNQGQNQGPICALSQLKRDRADEMRKPQSMDRSIDRSMDDPRNCLRIVKTAKAV</sequence>
<evidence type="ECO:0000313" key="4">
    <source>
        <dbReference type="EMBL" id="PZO60294.1"/>
    </source>
</evidence>
<evidence type="ECO:0000259" key="3">
    <source>
        <dbReference type="Pfam" id="PF13581"/>
    </source>
</evidence>
<dbReference type="SUPFAM" id="SSF55874">
    <property type="entry name" value="ATPase domain of HSP90 chaperone/DNA topoisomerase II/histidine kinase"/>
    <property type="match status" value="1"/>
</dbReference>
<proteinExistence type="predicted"/>
<feature type="region of interest" description="Disordered" evidence="2">
    <location>
        <begin position="148"/>
        <end position="168"/>
    </location>
</feature>
<dbReference type="Proteomes" id="UP000249794">
    <property type="component" value="Unassembled WGS sequence"/>
</dbReference>
<evidence type="ECO:0000256" key="2">
    <source>
        <dbReference type="SAM" id="MobiDB-lite"/>
    </source>
</evidence>
<accession>A0A2W4XTL0</accession>
<dbReference type="PANTHER" id="PTHR35526">
    <property type="entry name" value="ANTI-SIGMA-F FACTOR RSBW-RELATED"/>
    <property type="match status" value="1"/>
</dbReference>
<feature type="domain" description="Histidine kinase/HSP90-like ATPase" evidence="3">
    <location>
        <begin position="19"/>
        <end position="124"/>
    </location>
</feature>
<dbReference type="GO" id="GO:0004674">
    <property type="term" value="F:protein serine/threonine kinase activity"/>
    <property type="evidence" value="ECO:0007669"/>
    <property type="project" value="UniProtKB-KW"/>
</dbReference>
<protein>
    <submittedName>
        <fullName evidence="4">Anti-sigma regulatory factor</fullName>
    </submittedName>
</protein>
<dbReference type="Gene3D" id="3.30.565.10">
    <property type="entry name" value="Histidine kinase-like ATPase, C-terminal domain"/>
    <property type="match status" value="1"/>
</dbReference>
<keyword evidence="1" id="KW-0808">Transferase</keyword>
<name>A0A2W4XTL0_9CYAN</name>
<comment type="caution">
    <text evidence="4">The sequence shown here is derived from an EMBL/GenBank/DDBJ whole genome shotgun (WGS) entry which is preliminary data.</text>
</comment>
<keyword evidence="1" id="KW-0418">Kinase</keyword>
<dbReference type="Pfam" id="PF13581">
    <property type="entry name" value="HATPase_c_2"/>
    <property type="match status" value="1"/>
</dbReference>
<dbReference type="InterPro" id="IPR036890">
    <property type="entry name" value="HATPase_C_sf"/>
</dbReference>